<dbReference type="InterPro" id="IPR020568">
    <property type="entry name" value="Ribosomal_Su5_D2-typ_SF"/>
</dbReference>
<keyword evidence="3 4" id="KW-0234">DNA repair</keyword>
<dbReference type="GO" id="GO:0032300">
    <property type="term" value="C:mismatch repair complex"/>
    <property type="evidence" value="ECO:0007669"/>
    <property type="project" value="InterPro"/>
</dbReference>
<dbReference type="RefSeq" id="WP_350345045.1">
    <property type="nucleotide sequence ID" value="NZ_CP158367.1"/>
</dbReference>
<dbReference type="Pfam" id="PF01119">
    <property type="entry name" value="DNA_mis_repair"/>
    <property type="match status" value="1"/>
</dbReference>
<dbReference type="NCBIfam" id="TIGR00585">
    <property type="entry name" value="mutl"/>
    <property type="match status" value="1"/>
</dbReference>
<dbReference type="FunFam" id="3.30.565.10:FF:000003">
    <property type="entry name" value="DNA mismatch repair endonuclease MutL"/>
    <property type="match status" value="1"/>
</dbReference>
<dbReference type="InterPro" id="IPR002099">
    <property type="entry name" value="MutL/Mlh/PMS"/>
</dbReference>
<evidence type="ECO:0000313" key="8">
    <source>
        <dbReference type="EMBL" id="XBX76311.1"/>
    </source>
</evidence>
<dbReference type="InterPro" id="IPR042121">
    <property type="entry name" value="MutL_C_regsub"/>
</dbReference>
<dbReference type="SUPFAM" id="SSF118116">
    <property type="entry name" value="DNA mismatch repair protein MutL"/>
    <property type="match status" value="1"/>
</dbReference>
<keyword evidence="8" id="KW-0255">Endonuclease</keyword>
<feature type="compositionally biased region" description="Polar residues" evidence="5">
    <location>
        <begin position="346"/>
        <end position="370"/>
    </location>
</feature>
<keyword evidence="2 4" id="KW-0227">DNA damage</keyword>
<gene>
    <name evidence="4 8" type="primary">mutL</name>
    <name evidence="8" type="ORF">PRVXT_001498</name>
</gene>
<dbReference type="SMART" id="SM01340">
    <property type="entry name" value="DNA_mis_repair"/>
    <property type="match status" value="1"/>
</dbReference>
<dbReference type="InterPro" id="IPR013507">
    <property type="entry name" value="DNA_mismatch_S5_2-like"/>
</dbReference>
<dbReference type="Pfam" id="PF13589">
    <property type="entry name" value="HATPase_c_3"/>
    <property type="match status" value="1"/>
</dbReference>
<dbReference type="PANTHER" id="PTHR10073:SF12">
    <property type="entry name" value="DNA MISMATCH REPAIR PROTEIN MLH1"/>
    <property type="match status" value="1"/>
</dbReference>
<evidence type="ECO:0000259" key="7">
    <source>
        <dbReference type="SMART" id="SM01340"/>
    </source>
</evidence>
<dbReference type="InterPro" id="IPR014721">
    <property type="entry name" value="Ribsml_uS5_D2-typ_fold_subgr"/>
</dbReference>
<dbReference type="EMBL" id="CP158367">
    <property type="protein sequence ID" value="XBX76311.1"/>
    <property type="molecule type" value="Genomic_DNA"/>
</dbReference>
<evidence type="ECO:0000256" key="4">
    <source>
        <dbReference type="HAMAP-Rule" id="MF_00149"/>
    </source>
</evidence>
<feature type="region of interest" description="Disordered" evidence="5">
    <location>
        <begin position="342"/>
        <end position="370"/>
    </location>
</feature>
<feature type="domain" description="MutL C-terminal dimerisation" evidence="6">
    <location>
        <begin position="440"/>
        <end position="581"/>
    </location>
</feature>
<dbReference type="InterPro" id="IPR037198">
    <property type="entry name" value="MutL_C_sf"/>
</dbReference>
<dbReference type="GO" id="GO:0005524">
    <property type="term" value="F:ATP binding"/>
    <property type="evidence" value="ECO:0007669"/>
    <property type="project" value="InterPro"/>
</dbReference>
<reference evidence="8" key="1">
    <citation type="journal article" date="2013" name="Extremophiles">
        <title>Proteinivorax tanatarense gen. nov., sp. nov., an anaerobic, haloalkaliphilic, proteolytic bacterium isolated from a decaying algal bloom, and proposal of Proteinivoraceae fam. nov.</title>
        <authorList>
            <person name="Kevbrin V."/>
            <person name="Boltyanskaya Y."/>
            <person name="Zhilina T."/>
            <person name="Kolganova T."/>
            <person name="Lavrentjeva E."/>
            <person name="Kuznetsov B."/>
        </authorList>
    </citation>
    <scope>NUCLEOTIDE SEQUENCE</scope>
    <source>
        <strain evidence="8">Z-910T</strain>
    </source>
</reference>
<dbReference type="Gene3D" id="3.30.230.10">
    <property type="match status" value="1"/>
</dbReference>
<dbReference type="GO" id="GO:0030983">
    <property type="term" value="F:mismatched DNA binding"/>
    <property type="evidence" value="ECO:0007669"/>
    <property type="project" value="InterPro"/>
</dbReference>
<name>A0AAU7VQK0_9FIRM</name>
<feature type="domain" description="DNA mismatch repair protein S5" evidence="7">
    <location>
        <begin position="209"/>
        <end position="327"/>
    </location>
</feature>
<comment type="similarity">
    <text evidence="1 4">Belongs to the DNA mismatch repair MutL/HexB family.</text>
</comment>
<dbReference type="PROSITE" id="PS00058">
    <property type="entry name" value="DNA_MISMATCH_REPAIR_1"/>
    <property type="match status" value="1"/>
</dbReference>
<evidence type="ECO:0000256" key="5">
    <source>
        <dbReference type="SAM" id="MobiDB-lite"/>
    </source>
</evidence>
<dbReference type="GO" id="GO:0004519">
    <property type="term" value="F:endonuclease activity"/>
    <property type="evidence" value="ECO:0007669"/>
    <property type="project" value="UniProtKB-KW"/>
</dbReference>
<dbReference type="InterPro" id="IPR042120">
    <property type="entry name" value="MutL_C_dimsub"/>
</dbReference>
<dbReference type="Gene3D" id="3.30.1540.20">
    <property type="entry name" value="MutL, C-terminal domain, dimerisation subdomain"/>
    <property type="match status" value="1"/>
</dbReference>
<reference evidence="8" key="2">
    <citation type="submission" date="2024-06" db="EMBL/GenBank/DDBJ databases">
        <authorList>
            <person name="Petrova K.O."/>
            <person name="Toshchakov S.V."/>
            <person name="Boltjanskaja Y.V."/>
            <person name="Kevbrin V."/>
        </authorList>
    </citation>
    <scope>NUCLEOTIDE SEQUENCE</scope>
    <source>
        <strain evidence="8">Z-910T</strain>
    </source>
</reference>
<evidence type="ECO:0000259" key="6">
    <source>
        <dbReference type="SMART" id="SM00853"/>
    </source>
</evidence>
<evidence type="ECO:0000256" key="2">
    <source>
        <dbReference type="ARBA" id="ARBA00022763"/>
    </source>
</evidence>
<dbReference type="InterPro" id="IPR020667">
    <property type="entry name" value="DNA_mismatch_repair_MutL"/>
</dbReference>
<feature type="region of interest" description="Disordered" evidence="5">
    <location>
        <begin position="390"/>
        <end position="415"/>
    </location>
</feature>
<dbReference type="InterPro" id="IPR014790">
    <property type="entry name" value="MutL_C"/>
</dbReference>
<dbReference type="SUPFAM" id="SSF54211">
    <property type="entry name" value="Ribosomal protein S5 domain 2-like"/>
    <property type="match status" value="1"/>
</dbReference>
<dbReference type="InterPro" id="IPR036890">
    <property type="entry name" value="HATPase_C_sf"/>
</dbReference>
<dbReference type="SUPFAM" id="SSF55874">
    <property type="entry name" value="ATPase domain of HSP90 chaperone/DNA topoisomerase II/histidine kinase"/>
    <property type="match status" value="1"/>
</dbReference>
<accession>A0AAU7VQK0</accession>
<dbReference type="Gene3D" id="3.30.1370.100">
    <property type="entry name" value="MutL, C-terminal domain, regulatory subdomain"/>
    <property type="match status" value="1"/>
</dbReference>
<dbReference type="PANTHER" id="PTHR10073">
    <property type="entry name" value="DNA MISMATCH REPAIR PROTEIN MLH, PMS, MUTL"/>
    <property type="match status" value="1"/>
</dbReference>
<organism evidence="8">
    <name type="scientific">Proteinivorax tanatarense</name>
    <dbReference type="NCBI Taxonomy" id="1260629"/>
    <lineage>
        <taxon>Bacteria</taxon>
        <taxon>Bacillati</taxon>
        <taxon>Bacillota</taxon>
        <taxon>Clostridia</taxon>
        <taxon>Eubacteriales</taxon>
        <taxon>Proteinivoracaceae</taxon>
        <taxon>Proteinivorax</taxon>
    </lineage>
</organism>
<dbReference type="HAMAP" id="MF_00149">
    <property type="entry name" value="DNA_mis_repair"/>
    <property type="match status" value="1"/>
</dbReference>
<dbReference type="CDD" id="cd00782">
    <property type="entry name" value="MutL_Trans"/>
    <property type="match status" value="1"/>
</dbReference>
<dbReference type="Gene3D" id="3.30.565.10">
    <property type="entry name" value="Histidine kinase-like ATPase, C-terminal domain"/>
    <property type="match status" value="1"/>
</dbReference>
<protein>
    <recommendedName>
        <fullName evidence="4">DNA mismatch repair protein MutL</fullName>
    </recommendedName>
</protein>
<dbReference type="GO" id="GO:0140664">
    <property type="term" value="F:ATP-dependent DNA damage sensor activity"/>
    <property type="evidence" value="ECO:0007669"/>
    <property type="project" value="InterPro"/>
</dbReference>
<evidence type="ECO:0000256" key="3">
    <source>
        <dbReference type="ARBA" id="ARBA00023204"/>
    </source>
</evidence>
<sequence length="625" mass="69715">MKNINILPSSVANKIAAGEVVERPASIVKELVENSIDGQSSFIEVYVENGGKDKIEVVDNGIGITSKEISLAFKRHATSKIQSENDLDGINSLGFRGEALPSIAAVSKVEVLSKTAYEDTGVKFKLEGGINEEILPAPANEGTRFLVNDLFFNTPARKKFLKTTATELGYITDIIGRFVLSNPDISFKLYHNDRRLLSSSGNGSLKQAIADVLGAATAENTLKVNSKSEKIDIQGYVVKPSITKSNRSGQFIFINNRIIKSKLLTKAIEDGYKTLLPQHRYPIAVLKLWLPPNIIDVNVHPSKQEVKFDNERTIYQCLKAAIDSALMDKPLVTEYKYSKLNKSDKGSLTNSNSSKPTFSHRNNNRLTTENNVTEQLSYLEKLTKNNFSKDKEFHTDSSTVHEGVNNDLSTKSEKLPTKPISKSKIQTPEIINPFFTSLQILGQFSQTYIICKDTDNIYLIDQHAAQEKIYYEKAISQLGKQVSIQTVIPETIKLNGAQINIIEENNLTLKKLGFDIEVMDGNNIMIRGLPFFVNKTVSIQLMLDSLEEIFINDELSSLKKFKDAVLALISCKGAIKANHKLTHEEMQSLLNQLSYTSNPYSCPHGRPTVVSLDKKSIEKMFKRVK</sequence>
<dbReference type="InterPro" id="IPR014762">
    <property type="entry name" value="DNA_mismatch_repair_CS"/>
</dbReference>
<dbReference type="Pfam" id="PF08676">
    <property type="entry name" value="MutL_C"/>
    <property type="match status" value="1"/>
</dbReference>
<dbReference type="CDD" id="cd16926">
    <property type="entry name" value="HATPase_MutL-MLH-PMS-like"/>
    <property type="match status" value="1"/>
</dbReference>
<comment type="function">
    <text evidence="4">This protein is involved in the repair of mismatches in DNA. It is required for dam-dependent methyl-directed DNA mismatch repair. May act as a 'molecular matchmaker', a protein that promotes the formation of a stable complex between two or more DNA-binding proteins in an ATP-dependent manner without itself being part of a final effector complex.</text>
</comment>
<dbReference type="InterPro" id="IPR038973">
    <property type="entry name" value="MutL/Mlh/Pms-like"/>
</dbReference>
<dbReference type="SMART" id="SM00853">
    <property type="entry name" value="MutL_C"/>
    <property type="match status" value="1"/>
</dbReference>
<keyword evidence="8" id="KW-0540">Nuclease</keyword>
<dbReference type="GO" id="GO:0006298">
    <property type="term" value="P:mismatch repair"/>
    <property type="evidence" value="ECO:0007669"/>
    <property type="project" value="UniProtKB-UniRule"/>
</dbReference>
<proteinExistence type="inferred from homology"/>
<evidence type="ECO:0000256" key="1">
    <source>
        <dbReference type="ARBA" id="ARBA00006082"/>
    </source>
</evidence>
<dbReference type="AlphaFoldDB" id="A0AAU7VQK0"/>
<keyword evidence="8" id="KW-0378">Hydrolase</keyword>
<dbReference type="GO" id="GO:0016887">
    <property type="term" value="F:ATP hydrolysis activity"/>
    <property type="evidence" value="ECO:0007669"/>
    <property type="project" value="InterPro"/>
</dbReference>